<dbReference type="PRINTS" id="PR00035">
    <property type="entry name" value="HTHGNTR"/>
</dbReference>
<feature type="compositionally biased region" description="Low complexity" evidence="6">
    <location>
        <begin position="57"/>
        <end position="66"/>
    </location>
</feature>
<gene>
    <name evidence="8" type="ORF">NRB56_12220</name>
</gene>
<dbReference type="EMBL" id="WEGI01000002">
    <property type="protein sequence ID" value="MQY25665.1"/>
    <property type="molecule type" value="Genomic_DNA"/>
</dbReference>
<proteinExistence type="inferred from homology"/>
<dbReference type="PANTHER" id="PTHR46577:SF1">
    <property type="entry name" value="HTH-TYPE TRANSCRIPTIONAL REGULATORY PROTEIN GABR"/>
    <property type="match status" value="1"/>
</dbReference>
<dbReference type="SUPFAM" id="SSF46785">
    <property type="entry name" value="Winged helix' DNA-binding domain"/>
    <property type="match status" value="1"/>
</dbReference>
<dbReference type="PROSITE" id="PS50949">
    <property type="entry name" value="HTH_GNTR"/>
    <property type="match status" value="1"/>
</dbReference>
<keyword evidence="3" id="KW-0805">Transcription regulation</keyword>
<dbReference type="PANTHER" id="PTHR46577">
    <property type="entry name" value="HTH-TYPE TRANSCRIPTIONAL REGULATORY PROTEIN GABR"/>
    <property type="match status" value="1"/>
</dbReference>
<dbReference type="InterPro" id="IPR000524">
    <property type="entry name" value="Tscrpt_reg_HTH_GntR"/>
</dbReference>
<dbReference type="GO" id="GO:0003700">
    <property type="term" value="F:DNA-binding transcription factor activity"/>
    <property type="evidence" value="ECO:0007669"/>
    <property type="project" value="InterPro"/>
</dbReference>
<evidence type="ECO:0000259" key="7">
    <source>
        <dbReference type="PROSITE" id="PS50949"/>
    </source>
</evidence>
<dbReference type="SMART" id="SM00345">
    <property type="entry name" value="HTH_GNTR"/>
    <property type="match status" value="1"/>
</dbReference>
<organism evidence="8 9">
    <name type="scientific">Nocardia aurantia</name>
    <dbReference type="NCBI Taxonomy" id="2585199"/>
    <lineage>
        <taxon>Bacteria</taxon>
        <taxon>Bacillati</taxon>
        <taxon>Actinomycetota</taxon>
        <taxon>Actinomycetes</taxon>
        <taxon>Mycobacteriales</taxon>
        <taxon>Nocardiaceae</taxon>
        <taxon>Nocardia</taxon>
    </lineage>
</organism>
<dbReference type="SUPFAM" id="SSF53383">
    <property type="entry name" value="PLP-dependent transferases"/>
    <property type="match status" value="1"/>
</dbReference>
<dbReference type="Gene3D" id="1.10.10.10">
    <property type="entry name" value="Winged helix-like DNA-binding domain superfamily/Winged helix DNA-binding domain"/>
    <property type="match status" value="1"/>
</dbReference>
<protein>
    <recommendedName>
        <fullName evidence="7">HTH gntR-type domain-containing protein</fullName>
    </recommendedName>
</protein>
<dbReference type="Gene3D" id="3.40.640.10">
    <property type="entry name" value="Type I PLP-dependent aspartate aminotransferase-like (Major domain)"/>
    <property type="match status" value="1"/>
</dbReference>
<comment type="caution">
    <text evidence="8">The sequence shown here is derived from an EMBL/GenBank/DDBJ whole genome shotgun (WGS) entry which is preliminary data.</text>
</comment>
<dbReference type="GO" id="GO:0003677">
    <property type="term" value="F:DNA binding"/>
    <property type="evidence" value="ECO:0007669"/>
    <property type="project" value="UniProtKB-KW"/>
</dbReference>
<evidence type="ECO:0000256" key="2">
    <source>
        <dbReference type="ARBA" id="ARBA00022898"/>
    </source>
</evidence>
<dbReference type="InterPro" id="IPR015424">
    <property type="entry name" value="PyrdxlP-dep_Trfase"/>
</dbReference>
<dbReference type="Pfam" id="PF00392">
    <property type="entry name" value="GntR"/>
    <property type="match status" value="1"/>
</dbReference>
<evidence type="ECO:0000313" key="8">
    <source>
        <dbReference type="EMBL" id="MQY25665.1"/>
    </source>
</evidence>
<dbReference type="AlphaFoldDB" id="A0A7K0DIP3"/>
<dbReference type="InterPro" id="IPR004839">
    <property type="entry name" value="Aminotransferase_I/II_large"/>
</dbReference>
<dbReference type="InterPro" id="IPR036388">
    <property type="entry name" value="WH-like_DNA-bd_sf"/>
</dbReference>
<feature type="compositionally biased region" description="Polar residues" evidence="6">
    <location>
        <begin position="7"/>
        <end position="16"/>
    </location>
</feature>
<feature type="region of interest" description="Disordered" evidence="6">
    <location>
        <begin position="1"/>
        <end position="133"/>
    </location>
</feature>
<feature type="region of interest" description="Disordered" evidence="6">
    <location>
        <begin position="214"/>
        <end position="241"/>
    </location>
</feature>
<evidence type="ECO:0000256" key="6">
    <source>
        <dbReference type="SAM" id="MobiDB-lite"/>
    </source>
</evidence>
<dbReference type="OrthoDB" id="199743at2"/>
<name>A0A7K0DIP3_9NOCA</name>
<dbReference type="GO" id="GO:0030170">
    <property type="term" value="F:pyridoxal phosphate binding"/>
    <property type="evidence" value="ECO:0007669"/>
    <property type="project" value="InterPro"/>
</dbReference>
<feature type="compositionally biased region" description="Polar residues" evidence="6">
    <location>
        <begin position="78"/>
        <end position="87"/>
    </location>
</feature>
<keyword evidence="2" id="KW-0663">Pyridoxal phosphate</keyword>
<feature type="compositionally biased region" description="Basic and acidic residues" evidence="6">
    <location>
        <begin position="231"/>
        <end position="241"/>
    </location>
</feature>
<evidence type="ECO:0000256" key="5">
    <source>
        <dbReference type="ARBA" id="ARBA00023163"/>
    </source>
</evidence>
<dbReference type="CDD" id="cd00609">
    <property type="entry name" value="AAT_like"/>
    <property type="match status" value="1"/>
</dbReference>
<keyword evidence="4" id="KW-0238">DNA-binding</keyword>
<keyword evidence="9" id="KW-1185">Reference proteome</keyword>
<evidence type="ECO:0000256" key="4">
    <source>
        <dbReference type="ARBA" id="ARBA00023125"/>
    </source>
</evidence>
<evidence type="ECO:0000313" key="9">
    <source>
        <dbReference type="Proteomes" id="UP000431401"/>
    </source>
</evidence>
<dbReference type="Pfam" id="PF00155">
    <property type="entry name" value="Aminotran_1_2"/>
    <property type="match status" value="1"/>
</dbReference>
<evidence type="ECO:0000256" key="3">
    <source>
        <dbReference type="ARBA" id="ARBA00023015"/>
    </source>
</evidence>
<dbReference type="InterPro" id="IPR015421">
    <property type="entry name" value="PyrdxlP-dep_Trfase_major"/>
</dbReference>
<feature type="domain" description="HTH gntR-type" evidence="7">
    <location>
        <begin position="148"/>
        <end position="216"/>
    </location>
</feature>
<sequence>MSYPNGHATSANQAQPTDRRPPNNIPTTTAKQAQPKRRGPANNAPTTTADQAQPGIRRPANNAPAATADHAKPKGRHQTNNAPVTTTDHAEPGNRRPANNAPTTTADEAESKGRGPANNAPATNADRAQPKRRGPANAELLLELPRHGTRRHALEEALRTAVRDGRLAAGTGLPSSRDLAAQLGLSRGTVTTVYEQLVAEGWLTARQGAGTRVAAGANAPDQHTAAPPRPDATHRFDLRPGRPDVGAFPRNAWARAMRAALRDAPAEAFGFGDPRGRPELRTTLAAYLGRVRGVRVDPAYLVICSGYTQALGLLAEVFAELGVDRVGMEDPSIDDHVRLVASRLPVADIPLDANGIRVDALAASGARVAVCTPAHQFPAGVAMSADRRTALLAWADDRDSWIVEDDYDGEFRYDRHPTAALQSRRPARVVYVGSTSKTIGPAVRLGWIACPPALLEPLLAAKRRTHDWRHLDQLALARLVDTGAYDRHLRTVRRGYRRRRDLLTDAIRNNLPHSTIRGLEAGLHAVLELPPGSTEAAARTALTAASVTTFALTDLLRTDRDHYPPSLVIGYATPAARDYPAALDALTNALIGLGPPPAT</sequence>
<accession>A0A7K0DIP3</accession>
<dbReference type="InterPro" id="IPR036390">
    <property type="entry name" value="WH_DNA-bd_sf"/>
</dbReference>
<dbReference type="CDD" id="cd07377">
    <property type="entry name" value="WHTH_GntR"/>
    <property type="match status" value="1"/>
</dbReference>
<keyword evidence="5" id="KW-0804">Transcription</keyword>
<reference evidence="8 9" key="1">
    <citation type="submission" date="2019-10" db="EMBL/GenBank/DDBJ databases">
        <title>Nocardia macrotermitis sp. nov. and Nocardia aurantia sp. nov., isolated from the gut of fungus growing-termite Macrotermes natalensis.</title>
        <authorList>
            <person name="Benndorf R."/>
            <person name="Schwitalla J."/>
            <person name="Martin K."/>
            <person name="De Beer W."/>
            <person name="Kaster A.-K."/>
            <person name="Vollmers J."/>
            <person name="Poulsen M."/>
            <person name="Beemelmanns C."/>
        </authorList>
    </citation>
    <scope>NUCLEOTIDE SEQUENCE [LARGE SCALE GENOMIC DNA]</scope>
    <source>
        <strain evidence="8 9">RB56</strain>
    </source>
</reference>
<dbReference type="InterPro" id="IPR051446">
    <property type="entry name" value="HTH_trans_reg/aminotransferase"/>
</dbReference>
<evidence type="ECO:0000256" key="1">
    <source>
        <dbReference type="ARBA" id="ARBA00005384"/>
    </source>
</evidence>
<dbReference type="Proteomes" id="UP000431401">
    <property type="component" value="Unassembled WGS sequence"/>
</dbReference>
<comment type="similarity">
    <text evidence="1">In the C-terminal section; belongs to the class-I pyridoxal-phosphate-dependent aminotransferase family.</text>
</comment>